<keyword evidence="4" id="KW-1185">Reference proteome</keyword>
<dbReference type="InterPro" id="IPR006680">
    <property type="entry name" value="Amidohydro-rel"/>
</dbReference>
<dbReference type="Pfam" id="PF04909">
    <property type="entry name" value="Amidohydro_2"/>
    <property type="match status" value="1"/>
</dbReference>
<dbReference type="PANTHER" id="PTHR43569:SF1">
    <property type="entry name" value="BLL3371 PROTEIN"/>
    <property type="match status" value="1"/>
</dbReference>
<dbReference type="InterPro" id="IPR032466">
    <property type="entry name" value="Metal_Hydrolase"/>
</dbReference>
<keyword evidence="3" id="KW-0378">Hydrolase</keyword>
<organism evidence="3 4">
    <name type="scientific">Baekduia soli</name>
    <dbReference type="NCBI Taxonomy" id="496014"/>
    <lineage>
        <taxon>Bacteria</taxon>
        <taxon>Bacillati</taxon>
        <taxon>Actinomycetota</taxon>
        <taxon>Thermoleophilia</taxon>
        <taxon>Solirubrobacterales</taxon>
        <taxon>Baekduiaceae</taxon>
        <taxon>Baekduia</taxon>
    </lineage>
</organism>
<accession>A0A5B8U8V4</accession>
<dbReference type="PANTHER" id="PTHR43569">
    <property type="entry name" value="AMIDOHYDROLASE"/>
    <property type="match status" value="1"/>
</dbReference>
<name>A0A5B8U8V4_9ACTN</name>
<evidence type="ECO:0000259" key="2">
    <source>
        <dbReference type="Pfam" id="PF04909"/>
    </source>
</evidence>
<dbReference type="AlphaFoldDB" id="A0A5B8U8V4"/>
<dbReference type="GO" id="GO:0016787">
    <property type="term" value="F:hydrolase activity"/>
    <property type="evidence" value="ECO:0007669"/>
    <property type="project" value="UniProtKB-KW"/>
</dbReference>
<dbReference type="KEGG" id="bsol:FSW04_18845"/>
<dbReference type="SUPFAM" id="SSF51556">
    <property type="entry name" value="Metallo-dependent hydrolases"/>
    <property type="match status" value="1"/>
</dbReference>
<dbReference type="Gene3D" id="3.20.20.140">
    <property type="entry name" value="Metal-dependent hydrolases"/>
    <property type="match status" value="1"/>
</dbReference>
<dbReference type="InterPro" id="IPR052350">
    <property type="entry name" value="Metallo-dep_Lactonases"/>
</dbReference>
<comment type="similarity">
    <text evidence="1">Belongs to the metallo-dependent hydrolases superfamily.</text>
</comment>
<reference evidence="3 4" key="1">
    <citation type="journal article" date="2018" name="J. Microbiol.">
        <title>Baekduia soli gen. nov., sp. nov., a novel bacterium isolated from the soil of Baekdu Mountain and proposal of a novel family name, Baekduiaceae fam. nov.</title>
        <authorList>
            <person name="An D.S."/>
            <person name="Siddiqi M.Z."/>
            <person name="Kim K.H."/>
            <person name="Yu H.S."/>
            <person name="Im W.T."/>
        </authorList>
    </citation>
    <scope>NUCLEOTIDE SEQUENCE [LARGE SCALE GENOMIC DNA]</scope>
    <source>
        <strain evidence="3 4">BR7-21</strain>
    </source>
</reference>
<evidence type="ECO:0000313" key="3">
    <source>
        <dbReference type="EMBL" id="QEC49425.1"/>
    </source>
</evidence>
<dbReference type="Proteomes" id="UP000321805">
    <property type="component" value="Chromosome"/>
</dbReference>
<evidence type="ECO:0000256" key="1">
    <source>
        <dbReference type="ARBA" id="ARBA00038310"/>
    </source>
</evidence>
<sequence>MAVHAHQVRHREQAFEPDLAVVDAHHHLWDDLTNQLAVPYALPDLLADMDGGHHVVATVYAECTSHWRDDGDPALRPVGETQWIAGQVLPRGVMDAIIGYADLRSGAATRPILEAHREAGRGRFAGVRHSTAWDPHPDVPNTAREVPPRTLVSADFVEGVRLLGELGMTFDAWIFFHQIPELAQLAAAAPDTRIVLDHLGGPLCIGPYAADRPAMLATWREHLAAAAARENIVLKIGGLGFPWFVPDEVCAQLTDSDAIADYWRREVEYAIEVFGPRRCMFESNFPVDSRVADYVTYWNAMKKLTVGHSPSERAEMYVGTAMRTYGIPRDDTNRTPP</sequence>
<dbReference type="OrthoDB" id="5450317at2"/>
<protein>
    <submittedName>
        <fullName evidence="3">Amidohydrolase family protein</fullName>
    </submittedName>
</protein>
<evidence type="ECO:0000313" key="4">
    <source>
        <dbReference type="Proteomes" id="UP000321805"/>
    </source>
</evidence>
<dbReference type="EMBL" id="CP042430">
    <property type="protein sequence ID" value="QEC49425.1"/>
    <property type="molecule type" value="Genomic_DNA"/>
</dbReference>
<feature type="domain" description="Amidohydrolase-related" evidence="2">
    <location>
        <begin position="22"/>
        <end position="327"/>
    </location>
</feature>
<gene>
    <name evidence="3" type="ORF">FSW04_18845</name>
</gene>
<proteinExistence type="inferred from homology"/>